<dbReference type="EMBL" id="PVTF01000007">
    <property type="protein sequence ID" value="PRY39618.1"/>
    <property type="molecule type" value="Genomic_DNA"/>
</dbReference>
<evidence type="ECO:0000256" key="3">
    <source>
        <dbReference type="SAM" id="MobiDB-lite"/>
    </source>
</evidence>
<feature type="region of interest" description="Disordered" evidence="3">
    <location>
        <begin position="949"/>
        <end position="980"/>
    </location>
</feature>
<evidence type="ECO:0000259" key="4">
    <source>
        <dbReference type="PROSITE" id="PS50043"/>
    </source>
</evidence>
<dbReference type="InterPro" id="IPR011990">
    <property type="entry name" value="TPR-like_helical_dom_sf"/>
</dbReference>
<evidence type="ECO:0000256" key="2">
    <source>
        <dbReference type="ARBA" id="ARBA00022840"/>
    </source>
</evidence>
<dbReference type="GO" id="GO:0004016">
    <property type="term" value="F:adenylate cyclase activity"/>
    <property type="evidence" value="ECO:0007669"/>
    <property type="project" value="TreeGrafter"/>
</dbReference>
<name>A0A2T0T1R8_9PSEU</name>
<dbReference type="Proteomes" id="UP000239494">
    <property type="component" value="Unassembled WGS sequence"/>
</dbReference>
<dbReference type="SMART" id="SM00421">
    <property type="entry name" value="HTH_LUXR"/>
    <property type="match status" value="1"/>
</dbReference>
<keyword evidence="6" id="KW-1185">Reference proteome</keyword>
<evidence type="ECO:0000313" key="5">
    <source>
        <dbReference type="EMBL" id="PRY39618.1"/>
    </source>
</evidence>
<feature type="domain" description="HTH luxR-type" evidence="4">
    <location>
        <begin position="889"/>
        <end position="954"/>
    </location>
</feature>
<dbReference type="GO" id="GO:0003677">
    <property type="term" value="F:DNA binding"/>
    <property type="evidence" value="ECO:0007669"/>
    <property type="project" value="InterPro"/>
</dbReference>
<dbReference type="InterPro" id="IPR041664">
    <property type="entry name" value="AAA_16"/>
</dbReference>
<dbReference type="Pfam" id="PF00196">
    <property type="entry name" value="GerE"/>
    <property type="match status" value="1"/>
</dbReference>
<evidence type="ECO:0000313" key="6">
    <source>
        <dbReference type="Proteomes" id="UP000239494"/>
    </source>
</evidence>
<evidence type="ECO:0000256" key="1">
    <source>
        <dbReference type="ARBA" id="ARBA00022741"/>
    </source>
</evidence>
<accession>A0A2T0T1R8</accession>
<dbReference type="PROSITE" id="PS50043">
    <property type="entry name" value="HTH_LUXR_2"/>
    <property type="match status" value="1"/>
</dbReference>
<dbReference type="InterPro" id="IPR000792">
    <property type="entry name" value="Tscrpt_reg_LuxR_C"/>
</dbReference>
<dbReference type="PRINTS" id="PR00038">
    <property type="entry name" value="HTHLUXR"/>
</dbReference>
<dbReference type="Gene3D" id="1.10.10.10">
    <property type="entry name" value="Winged helix-like DNA-binding domain superfamily/Winged helix DNA-binding domain"/>
    <property type="match status" value="1"/>
</dbReference>
<organism evidence="5 6">
    <name type="scientific">Umezawaea tangerina</name>
    <dbReference type="NCBI Taxonomy" id="84725"/>
    <lineage>
        <taxon>Bacteria</taxon>
        <taxon>Bacillati</taxon>
        <taxon>Actinomycetota</taxon>
        <taxon>Actinomycetes</taxon>
        <taxon>Pseudonocardiales</taxon>
        <taxon>Pseudonocardiaceae</taxon>
        <taxon>Umezawaea</taxon>
    </lineage>
</organism>
<dbReference type="SUPFAM" id="SSF46894">
    <property type="entry name" value="C-terminal effector domain of the bipartite response regulators"/>
    <property type="match status" value="1"/>
</dbReference>
<feature type="compositionally biased region" description="Basic and acidic residues" evidence="3">
    <location>
        <begin position="959"/>
        <end position="970"/>
    </location>
</feature>
<gene>
    <name evidence="5" type="ORF">CLV43_107202</name>
</gene>
<dbReference type="GO" id="GO:0005737">
    <property type="term" value="C:cytoplasm"/>
    <property type="evidence" value="ECO:0007669"/>
    <property type="project" value="TreeGrafter"/>
</dbReference>
<dbReference type="PANTHER" id="PTHR16305">
    <property type="entry name" value="TESTICULAR SOLUBLE ADENYLYL CYCLASE"/>
    <property type="match status" value="1"/>
</dbReference>
<keyword evidence="2" id="KW-0067">ATP-binding</keyword>
<proteinExistence type="predicted"/>
<sequence length="980" mass="104413">MPDKPAASDWPLLGRSTELSRLSECAKAAHAGHARLVVVRGPAGVGRTSLLAAVRRDVLRHNEFLVLDATCPETDREIGYSTVRALFAPAEVADAADDVTARHRARVGAKWAREALTASRSAGADMPRLLHYQVLYGLFWLAAEVMTDRPLAIVLDDAQWCDELSLRWLEFLLRRADRLPLLVVLGQRTDTHGLAQDILAGMVADSRAETVDLPPLAPADVAELAGIALDDRLDPLFVRSCADVSRGNPLLLRRLLEELARSGVSTDATGAGAVARVGGAVVVESALDRLVEQPEPVRAVATAVAVLDGMSGDVGPQSLGELAGVPPRQVSEALDALRRIDVLQPGSLGFAHDSLSASMIGRIAGEEVERLRSKAARLLNDAGWAAEDIAGHLMLLSDLPESWMLGVLVEAAACAQRRHAHGVAVGYLRRAIALGRDEAARPHLRVDLARSLAESDPVAALRQLDIAISETTDPRTRAVIAAQFGCTALVARRAPEGVRVVGGVLDELNLVVGDRPSPADRELLAMVEWVLLATGTVERSTVGLVRARARATTPPSGHSPGERQVLAVMSALAADECQPVGRVVDWATRATRVLPDTGDWAILHAARALRLADEVEASHAVYGWIADRGGEHTSAGHVLALAGRALLHNSTGDLHAAAAEGDRALAARTPGQARTAMPEIVRALTFTAQDQPDRADHLLDLVEGPRIEEVVDEWRFYLLARGHARWVAGDLDAALEHLLACGRALAECGVTNPVVAPWWVGAVSVLTRLGRTAEARRVAEEGQDLARRWPTPRAIGLGLLAEGTASAGTRAVELLEEAVRVLSTSPAQLDLAHAERRLGAAQLRLGDAGAARKHLRVSMDLATLCGSTALVRTAGRFHAAAGGRRRQSGRSAVDNLTEAERRVADIAARGSSNKEIAEALFVTVRTVEMHLTNIYRKLGVSRRSALAEMLPGTPPRHRGHDDGPPGRDAHLGVPTGAERG</sequence>
<dbReference type="GO" id="GO:0005524">
    <property type="term" value="F:ATP binding"/>
    <property type="evidence" value="ECO:0007669"/>
    <property type="project" value="UniProtKB-KW"/>
</dbReference>
<comment type="caution">
    <text evidence="5">The sequence shown here is derived from an EMBL/GenBank/DDBJ whole genome shotgun (WGS) entry which is preliminary data.</text>
</comment>
<dbReference type="InterPro" id="IPR027417">
    <property type="entry name" value="P-loop_NTPase"/>
</dbReference>
<dbReference type="Gene3D" id="1.25.40.10">
    <property type="entry name" value="Tetratricopeptide repeat domain"/>
    <property type="match status" value="1"/>
</dbReference>
<dbReference type="GO" id="GO:0006355">
    <property type="term" value="P:regulation of DNA-templated transcription"/>
    <property type="evidence" value="ECO:0007669"/>
    <property type="project" value="InterPro"/>
</dbReference>
<reference evidence="5 6" key="1">
    <citation type="submission" date="2018-03" db="EMBL/GenBank/DDBJ databases">
        <title>Genomic Encyclopedia of Archaeal and Bacterial Type Strains, Phase II (KMG-II): from individual species to whole genera.</title>
        <authorList>
            <person name="Goeker M."/>
        </authorList>
    </citation>
    <scope>NUCLEOTIDE SEQUENCE [LARGE SCALE GENOMIC DNA]</scope>
    <source>
        <strain evidence="5 6">DSM 44720</strain>
    </source>
</reference>
<dbReference type="SUPFAM" id="SSF48452">
    <property type="entry name" value="TPR-like"/>
    <property type="match status" value="1"/>
</dbReference>
<dbReference type="InterPro" id="IPR016032">
    <property type="entry name" value="Sig_transdc_resp-reg_C-effctor"/>
</dbReference>
<dbReference type="AlphaFoldDB" id="A0A2T0T1R8"/>
<dbReference type="SUPFAM" id="SSF52540">
    <property type="entry name" value="P-loop containing nucleoside triphosphate hydrolases"/>
    <property type="match status" value="1"/>
</dbReference>
<dbReference type="RefSeq" id="WP_106189542.1">
    <property type="nucleotide sequence ID" value="NZ_PVTF01000007.1"/>
</dbReference>
<dbReference type="InterPro" id="IPR036388">
    <property type="entry name" value="WH-like_DNA-bd_sf"/>
</dbReference>
<dbReference type="OrthoDB" id="3178131at2"/>
<keyword evidence="1" id="KW-0547">Nucleotide-binding</keyword>
<dbReference type="Pfam" id="PF13191">
    <property type="entry name" value="AAA_16"/>
    <property type="match status" value="1"/>
</dbReference>
<dbReference type="CDD" id="cd06170">
    <property type="entry name" value="LuxR_C_like"/>
    <property type="match status" value="1"/>
</dbReference>
<dbReference type="PROSITE" id="PS00622">
    <property type="entry name" value="HTH_LUXR_1"/>
    <property type="match status" value="1"/>
</dbReference>
<dbReference type="PANTHER" id="PTHR16305:SF35">
    <property type="entry name" value="TRANSCRIPTIONAL ACTIVATOR DOMAIN"/>
    <property type="match status" value="1"/>
</dbReference>
<protein>
    <submittedName>
        <fullName evidence="5">Regulatory LuxR family protein</fullName>
    </submittedName>
</protein>